<keyword evidence="3" id="KW-1185">Reference proteome</keyword>
<feature type="compositionally biased region" description="Basic and acidic residues" evidence="1">
    <location>
        <begin position="70"/>
        <end position="83"/>
    </location>
</feature>
<dbReference type="AlphaFoldDB" id="A0A9P5TTJ8"/>
<dbReference type="Proteomes" id="UP000724874">
    <property type="component" value="Unassembled WGS sequence"/>
</dbReference>
<accession>A0A9P5TTJ8</accession>
<evidence type="ECO:0000313" key="3">
    <source>
        <dbReference type="Proteomes" id="UP000724874"/>
    </source>
</evidence>
<protein>
    <submittedName>
        <fullName evidence="2">Uncharacterized protein</fullName>
    </submittedName>
</protein>
<reference evidence="2" key="1">
    <citation type="submission" date="2020-11" db="EMBL/GenBank/DDBJ databases">
        <authorList>
            <consortium name="DOE Joint Genome Institute"/>
            <person name="Ahrendt S."/>
            <person name="Riley R."/>
            <person name="Andreopoulos W."/>
            <person name="LaButti K."/>
            <person name="Pangilinan J."/>
            <person name="Ruiz-duenas F.J."/>
            <person name="Barrasa J.M."/>
            <person name="Sanchez-Garcia M."/>
            <person name="Camarero S."/>
            <person name="Miyauchi S."/>
            <person name="Serrano A."/>
            <person name="Linde D."/>
            <person name="Babiker R."/>
            <person name="Drula E."/>
            <person name="Ayuso-Fernandez I."/>
            <person name="Pacheco R."/>
            <person name="Padilla G."/>
            <person name="Ferreira P."/>
            <person name="Barriuso J."/>
            <person name="Kellner H."/>
            <person name="Castanera R."/>
            <person name="Alfaro M."/>
            <person name="Ramirez L."/>
            <person name="Pisabarro A.G."/>
            <person name="Kuo A."/>
            <person name="Tritt A."/>
            <person name="Lipzen A."/>
            <person name="He G."/>
            <person name="Yan M."/>
            <person name="Ng V."/>
            <person name="Cullen D."/>
            <person name="Martin F."/>
            <person name="Rosso M.-N."/>
            <person name="Henrissat B."/>
            <person name="Hibbett D."/>
            <person name="Martinez A.T."/>
            <person name="Grigoriev I.V."/>
        </authorList>
    </citation>
    <scope>NUCLEOTIDE SEQUENCE</scope>
    <source>
        <strain evidence="2">AH 44721</strain>
    </source>
</reference>
<name>A0A9P5TTJ8_GYMJU</name>
<sequence length="91" mass="10832">MARQPFYFNPLDVKKILQHASENDIIAFKIYIKLPEDLVNHPHFAYENRLEWVVLEQFAHYMVYRDMPKDPQQEVDPEARTEANVDDNVSV</sequence>
<organism evidence="2 3">
    <name type="scientific">Gymnopilus junonius</name>
    <name type="common">Spectacular rustgill mushroom</name>
    <name type="synonym">Gymnopilus spectabilis subsp. junonius</name>
    <dbReference type="NCBI Taxonomy" id="109634"/>
    <lineage>
        <taxon>Eukaryota</taxon>
        <taxon>Fungi</taxon>
        <taxon>Dikarya</taxon>
        <taxon>Basidiomycota</taxon>
        <taxon>Agaricomycotina</taxon>
        <taxon>Agaricomycetes</taxon>
        <taxon>Agaricomycetidae</taxon>
        <taxon>Agaricales</taxon>
        <taxon>Agaricineae</taxon>
        <taxon>Hymenogastraceae</taxon>
        <taxon>Gymnopilus</taxon>
    </lineage>
</organism>
<feature type="region of interest" description="Disordered" evidence="1">
    <location>
        <begin position="70"/>
        <end position="91"/>
    </location>
</feature>
<evidence type="ECO:0000256" key="1">
    <source>
        <dbReference type="SAM" id="MobiDB-lite"/>
    </source>
</evidence>
<dbReference type="EMBL" id="JADNYJ010000004">
    <property type="protein sequence ID" value="KAF8911443.1"/>
    <property type="molecule type" value="Genomic_DNA"/>
</dbReference>
<gene>
    <name evidence="2" type="ORF">CPB84DRAFT_1841944</name>
</gene>
<comment type="caution">
    <text evidence="2">The sequence shown here is derived from an EMBL/GenBank/DDBJ whole genome shotgun (WGS) entry which is preliminary data.</text>
</comment>
<evidence type="ECO:0000313" key="2">
    <source>
        <dbReference type="EMBL" id="KAF8911443.1"/>
    </source>
</evidence>
<proteinExistence type="predicted"/>